<dbReference type="Gene3D" id="3.40.50.10540">
    <property type="entry name" value="Crotonobetainyl-coa:carnitine coa-transferase, domain 1"/>
    <property type="match status" value="1"/>
</dbReference>
<keyword evidence="3" id="KW-1185">Reference proteome</keyword>
<evidence type="ECO:0000256" key="1">
    <source>
        <dbReference type="SAM" id="MobiDB-lite"/>
    </source>
</evidence>
<dbReference type="InterPro" id="IPR023606">
    <property type="entry name" value="CoA-Trfase_III_dom_1_sf"/>
</dbReference>
<dbReference type="Pfam" id="PF02515">
    <property type="entry name" value="CoA_transf_3"/>
    <property type="match status" value="1"/>
</dbReference>
<dbReference type="InterPro" id="IPR003673">
    <property type="entry name" value="CoA-Trfase_fam_III"/>
</dbReference>
<dbReference type="SUPFAM" id="SSF89796">
    <property type="entry name" value="CoA-transferase family III (CaiB/BaiF)"/>
    <property type="match status" value="2"/>
</dbReference>
<proteinExistence type="predicted"/>
<sequence length="470" mass="47673">MSTARIPAWAGPLDVAELALGAVREAGAATERLLRAHGTDVQVTTHPALVEAAFSAIDRLRVDGRAAEPWAPLSGFVAARDGWLRLHGNYPHHATAITAALGARSPEELAAAVAPLPAQEAAASVLRAGGIAAMVRTPEEWRAHPHARATADDPWVTTQAGGAARDPRLRAHAAGAVGTGGLGAAAQVDAGPAGPRDPAATRADLPLAGRRVLDLTRVVAGPVATQLLGCLGADVLRLDPPARPEQLDAFLAAGMGKRSALLDLRAHRDLLEELLAGADVVVLGYRPGALTDVGLDPSDLAARHPHLVIGALSAWGERGPWGDRAGFDSIVQAATGIAVRCAREDGRPGALPVQALDHATGFRLAAGMLDLLADGRVGVVRASLLGAARTLLATGTGATSSTGAGDGDGRAEADGGAGDGAAVGLPPAVELGTPHGRVSTVPVPLLLDGVPLTGAISGYGTAPPRWEERR</sequence>
<protein>
    <submittedName>
        <fullName evidence="2">CoA transferase</fullName>
    </submittedName>
</protein>
<organism evidence="2 3">
    <name type="scientific">Brachybacterium rhamnosum</name>
    <dbReference type="NCBI Taxonomy" id="173361"/>
    <lineage>
        <taxon>Bacteria</taxon>
        <taxon>Bacillati</taxon>
        <taxon>Actinomycetota</taxon>
        <taxon>Actinomycetes</taxon>
        <taxon>Micrococcales</taxon>
        <taxon>Dermabacteraceae</taxon>
        <taxon>Brachybacterium</taxon>
    </lineage>
</organism>
<dbReference type="InterPro" id="IPR050509">
    <property type="entry name" value="CoA-transferase_III"/>
</dbReference>
<evidence type="ECO:0000313" key="3">
    <source>
        <dbReference type="Proteomes" id="UP001597280"/>
    </source>
</evidence>
<feature type="region of interest" description="Disordered" evidence="1">
    <location>
        <begin position="396"/>
        <end position="436"/>
    </location>
</feature>
<evidence type="ECO:0000313" key="2">
    <source>
        <dbReference type="EMBL" id="MFD1834671.1"/>
    </source>
</evidence>
<dbReference type="PANTHER" id="PTHR48228">
    <property type="entry name" value="SUCCINYL-COA--D-CITRAMALATE COA-TRANSFERASE"/>
    <property type="match status" value="1"/>
</dbReference>
<dbReference type="RefSeq" id="WP_343903916.1">
    <property type="nucleotide sequence ID" value="NZ_BAAAIS010000002.1"/>
</dbReference>
<keyword evidence="2" id="KW-0808">Transferase</keyword>
<reference evidence="3" key="1">
    <citation type="journal article" date="2019" name="Int. J. Syst. Evol. Microbiol.">
        <title>The Global Catalogue of Microorganisms (GCM) 10K type strain sequencing project: providing services to taxonomists for standard genome sequencing and annotation.</title>
        <authorList>
            <consortium name="The Broad Institute Genomics Platform"/>
            <consortium name="The Broad Institute Genome Sequencing Center for Infectious Disease"/>
            <person name="Wu L."/>
            <person name="Ma J."/>
        </authorList>
    </citation>
    <scope>NUCLEOTIDE SEQUENCE [LARGE SCALE GENOMIC DNA]</scope>
    <source>
        <strain evidence="3">JCM 11650</strain>
    </source>
</reference>
<dbReference type="GO" id="GO:0016740">
    <property type="term" value="F:transferase activity"/>
    <property type="evidence" value="ECO:0007669"/>
    <property type="project" value="UniProtKB-KW"/>
</dbReference>
<accession>A0ABW4PVD0</accession>
<comment type="caution">
    <text evidence="2">The sequence shown here is derived from an EMBL/GenBank/DDBJ whole genome shotgun (WGS) entry which is preliminary data.</text>
</comment>
<name>A0ABW4PVD0_9MICO</name>
<dbReference type="Proteomes" id="UP001597280">
    <property type="component" value="Unassembled WGS sequence"/>
</dbReference>
<dbReference type="PANTHER" id="PTHR48228:SF4">
    <property type="entry name" value="BLR3030 PROTEIN"/>
    <property type="match status" value="1"/>
</dbReference>
<dbReference type="EMBL" id="JBHUFL010000002">
    <property type="protein sequence ID" value="MFD1834671.1"/>
    <property type="molecule type" value="Genomic_DNA"/>
</dbReference>
<gene>
    <name evidence="2" type="ORF">ACFSDA_06225</name>
</gene>